<reference evidence="1 2" key="1">
    <citation type="journal article" date="2014" name="Genome Announc.">
        <title>Draft genome sequences of six enterohepatic helicobacter species isolated from humans and one from rhesus macaques.</title>
        <authorList>
            <person name="Shen Z."/>
            <person name="Sheh A."/>
            <person name="Young S.K."/>
            <person name="Abouelliel A."/>
            <person name="Ward D.V."/>
            <person name="Earl A.M."/>
            <person name="Fox J.G."/>
        </authorList>
    </citation>
    <scope>NUCLEOTIDE SEQUENCE [LARGE SCALE GENOMIC DNA]</scope>
    <source>
        <strain evidence="1 2">MIT 99-5501</strain>
    </source>
</reference>
<comment type="caution">
    <text evidence="1">The sequence shown here is derived from an EMBL/GenBank/DDBJ whole genome shotgun (WGS) entry which is preliminary data.</text>
</comment>
<sequence length="122" mass="14603">MNLLKNLIKNLPAKIHDSHRRESMILCYFLRHIIILDLALNAELTLYQYAFNKQIYLTTPHTLFMALKTINISWTYVESDEKVKEAFGEMEKIYDKFELLCKDFKIFVTISQFLYDIERDSK</sequence>
<dbReference type="STRING" id="1357400.HMPREF2086_01498"/>
<evidence type="ECO:0000313" key="2">
    <source>
        <dbReference type="Proteomes" id="UP000018731"/>
    </source>
</evidence>
<name>V8C5R1_9HELI</name>
<dbReference type="Pfam" id="PF02646">
    <property type="entry name" value="RmuC"/>
    <property type="match status" value="1"/>
</dbReference>
<accession>V8C5R1</accession>
<proteinExistence type="predicted"/>
<dbReference type="PATRIC" id="fig|1357400.3.peg.2015"/>
<protein>
    <submittedName>
        <fullName evidence="1">Uncharacterized protein</fullName>
    </submittedName>
</protein>
<dbReference type="Proteomes" id="UP000018731">
    <property type="component" value="Unassembled WGS sequence"/>
</dbReference>
<gene>
    <name evidence="1" type="ORF">HMPREF2086_01498</name>
</gene>
<keyword evidence="2" id="KW-1185">Reference proteome</keyword>
<dbReference type="RefSeq" id="WP_023928233.1">
    <property type="nucleotide sequence ID" value="NZ_KI669455.1"/>
</dbReference>
<dbReference type="HOGENOM" id="CLU_2023520_0_0_7"/>
<dbReference type="InterPro" id="IPR003798">
    <property type="entry name" value="DNA_recombination_RmuC"/>
</dbReference>
<organism evidence="1 2">
    <name type="scientific">Helicobacter macacae MIT 99-5501</name>
    <dbReference type="NCBI Taxonomy" id="1357400"/>
    <lineage>
        <taxon>Bacteria</taxon>
        <taxon>Pseudomonadati</taxon>
        <taxon>Campylobacterota</taxon>
        <taxon>Epsilonproteobacteria</taxon>
        <taxon>Campylobacterales</taxon>
        <taxon>Helicobacteraceae</taxon>
        <taxon>Helicobacter</taxon>
    </lineage>
</organism>
<dbReference type="AlphaFoldDB" id="V8C5R1"/>
<dbReference type="EMBL" id="AZJI01000007">
    <property type="protein sequence ID" value="ETD22699.1"/>
    <property type="molecule type" value="Genomic_DNA"/>
</dbReference>
<evidence type="ECO:0000313" key="1">
    <source>
        <dbReference type="EMBL" id="ETD22699.1"/>
    </source>
</evidence>